<evidence type="ECO:0000259" key="8">
    <source>
        <dbReference type="PROSITE" id="PS50110"/>
    </source>
</evidence>
<evidence type="ECO:0000256" key="4">
    <source>
        <dbReference type="ARBA" id="ARBA00023125"/>
    </source>
</evidence>
<dbReference type="InterPro" id="IPR001789">
    <property type="entry name" value="Sig_transdc_resp-reg_receiver"/>
</dbReference>
<evidence type="ECO:0000256" key="7">
    <source>
        <dbReference type="PROSITE-ProRule" id="PRU01091"/>
    </source>
</evidence>
<keyword evidence="3" id="KW-0805">Transcription regulation</keyword>
<dbReference type="PROSITE" id="PS50110">
    <property type="entry name" value="RESPONSE_REGULATORY"/>
    <property type="match status" value="1"/>
</dbReference>
<feature type="domain" description="OmpR/PhoB-type" evidence="9">
    <location>
        <begin position="128"/>
        <end position="224"/>
    </location>
</feature>
<dbReference type="PANTHER" id="PTHR48111:SF40">
    <property type="entry name" value="PHOSPHATE REGULON TRANSCRIPTIONAL REGULATORY PROTEIN PHOB"/>
    <property type="match status" value="1"/>
</dbReference>
<dbReference type="InterPro" id="IPR001867">
    <property type="entry name" value="OmpR/PhoB-type_DNA-bd"/>
</dbReference>
<feature type="domain" description="Response regulatory" evidence="8">
    <location>
        <begin position="3"/>
        <end position="119"/>
    </location>
</feature>
<dbReference type="SUPFAM" id="SSF46894">
    <property type="entry name" value="C-terminal effector domain of the bipartite response regulators"/>
    <property type="match status" value="1"/>
</dbReference>
<dbReference type="CDD" id="cd00383">
    <property type="entry name" value="trans_reg_C"/>
    <property type="match status" value="1"/>
</dbReference>
<proteinExistence type="predicted"/>
<dbReference type="GO" id="GO:0005829">
    <property type="term" value="C:cytosol"/>
    <property type="evidence" value="ECO:0007669"/>
    <property type="project" value="TreeGrafter"/>
</dbReference>
<dbReference type="SMART" id="SM00448">
    <property type="entry name" value="REC"/>
    <property type="match status" value="1"/>
</dbReference>
<evidence type="ECO:0000313" key="10">
    <source>
        <dbReference type="EMBL" id="HGW92627.1"/>
    </source>
</evidence>
<dbReference type="AlphaFoldDB" id="A0A7C4YIF3"/>
<sequence length="224" mass="25890">MNIIAIVDDEKDIVEFLSINFKKAGFNTVEFYNGFDLLNFLRKNRVDLIILDIMLPDIDGIEICKRIKSDPNLSHIKIIMLTAKGDETDKVLGLEIGADDYVVKPFSIKEIIARTKAVLRREKSSEDSKFLDIEGDIKIDLRKFEVFVKNRKIELTSTEFRILSILARRKGWVFSREQIIKELWGSDKIIIDRAIDVHIRNLRKKLGKSGEHIKSVRGIGYKIE</sequence>
<dbReference type="FunFam" id="3.40.50.2300:FF:000001">
    <property type="entry name" value="DNA-binding response regulator PhoB"/>
    <property type="match status" value="1"/>
</dbReference>
<dbReference type="InterPro" id="IPR011006">
    <property type="entry name" value="CheY-like_superfamily"/>
</dbReference>
<organism evidence="10">
    <name type="scientific">candidate division WOR-3 bacterium</name>
    <dbReference type="NCBI Taxonomy" id="2052148"/>
    <lineage>
        <taxon>Bacteria</taxon>
        <taxon>Bacteria division WOR-3</taxon>
    </lineage>
</organism>
<keyword evidence="4 7" id="KW-0238">DNA-binding</keyword>
<name>A0A7C4YIF3_UNCW3</name>
<dbReference type="GO" id="GO:0000156">
    <property type="term" value="F:phosphorelay response regulator activity"/>
    <property type="evidence" value="ECO:0007669"/>
    <property type="project" value="TreeGrafter"/>
</dbReference>
<dbReference type="InterPro" id="IPR039420">
    <property type="entry name" value="WalR-like"/>
</dbReference>
<comment type="caution">
    <text evidence="10">The sequence shown here is derived from an EMBL/GenBank/DDBJ whole genome shotgun (WGS) entry which is preliminary data.</text>
</comment>
<evidence type="ECO:0000256" key="3">
    <source>
        <dbReference type="ARBA" id="ARBA00023015"/>
    </source>
</evidence>
<dbReference type="PROSITE" id="PS51755">
    <property type="entry name" value="OMPR_PHOB"/>
    <property type="match status" value="1"/>
</dbReference>
<evidence type="ECO:0000256" key="1">
    <source>
        <dbReference type="ARBA" id="ARBA00022553"/>
    </source>
</evidence>
<dbReference type="Pfam" id="PF00486">
    <property type="entry name" value="Trans_reg_C"/>
    <property type="match status" value="1"/>
</dbReference>
<dbReference type="GO" id="GO:0000976">
    <property type="term" value="F:transcription cis-regulatory region binding"/>
    <property type="evidence" value="ECO:0007669"/>
    <property type="project" value="TreeGrafter"/>
</dbReference>
<evidence type="ECO:0000256" key="6">
    <source>
        <dbReference type="PROSITE-ProRule" id="PRU00169"/>
    </source>
</evidence>
<dbReference type="EMBL" id="DTHG01000105">
    <property type="protein sequence ID" value="HGW92627.1"/>
    <property type="molecule type" value="Genomic_DNA"/>
</dbReference>
<dbReference type="Gene3D" id="3.40.50.2300">
    <property type="match status" value="1"/>
</dbReference>
<dbReference type="SUPFAM" id="SSF52172">
    <property type="entry name" value="CheY-like"/>
    <property type="match status" value="1"/>
</dbReference>
<dbReference type="InterPro" id="IPR016032">
    <property type="entry name" value="Sig_transdc_resp-reg_C-effctor"/>
</dbReference>
<dbReference type="GO" id="GO:0032993">
    <property type="term" value="C:protein-DNA complex"/>
    <property type="evidence" value="ECO:0007669"/>
    <property type="project" value="TreeGrafter"/>
</dbReference>
<keyword evidence="2" id="KW-0902">Two-component regulatory system</keyword>
<gene>
    <name evidence="10" type="ORF">ENV67_08850</name>
</gene>
<evidence type="ECO:0000259" key="9">
    <source>
        <dbReference type="PROSITE" id="PS51755"/>
    </source>
</evidence>
<dbReference type="GO" id="GO:0006355">
    <property type="term" value="P:regulation of DNA-templated transcription"/>
    <property type="evidence" value="ECO:0007669"/>
    <property type="project" value="InterPro"/>
</dbReference>
<keyword evidence="1 6" id="KW-0597">Phosphoprotein</keyword>
<dbReference type="Gene3D" id="1.10.10.10">
    <property type="entry name" value="Winged helix-like DNA-binding domain superfamily/Winged helix DNA-binding domain"/>
    <property type="match status" value="1"/>
</dbReference>
<dbReference type="Pfam" id="PF00072">
    <property type="entry name" value="Response_reg"/>
    <property type="match status" value="1"/>
</dbReference>
<protein>
    <submittedName>
        <fullName evidence="10">Response regulator transcription factor</fullName>
    </submittedName>
</protein>
<dbReference type="InterPro" id="IPR036388">
    <property type="entry name" value="WH-like_DNA-bd_sf"/>
</dbReference>
<evidence type="ECO:0000256" key="5">
    <source>
        <dbReference type="ARBA" id="ARBA00023163"/>
    </source>
</evidence>
<feature type="DNA-binding region" description="OmpR/PhoB-type" evidence="7">
    <location>
        <begin position="128"/>
        <end position="224"/>
    </location>
</feature>
<dbReference type="PANTHER" id="PTHR48111">
    <property type="entry name" value="REGULATOR OF RPOS"/>
    <property type="match status" value="1"/>
</dbReference>
<reference evidence="10" key="1">
    <citation type="journal article" date="2020" name="mSystems">
        <title>Genome- and Community-Level Interaction Insights into Carbon Utilization and Element Cycling Functions of Hydrothermarchaeota in Hydrothermal Sediment.</title>
        <authorList>
            <person name="Zhou Z."/>
            <person name="Liu Y."/>
            <person name="Xu W."/>
            <person name="Pan J."/>
            <person name="Luo Z.H."/>
            <person name="Li M."/>
        </authorList>
    </citation>
    <scope>NUCLEOTIDE SEQUENCE [LARGE SCALE GENOMIC DNA]</scope>
    <source>
        <strain evidence="10">SpSt-780</strain>
    </source>
</reference>
<keyword evidence="5" id="KW-0804">Transcription</keyword>
<dbReference type="Gene3D" id="6.10.250.690">
    <property type="match status" value="1"/>
</dbReference>
<feature type="modified residue" description="4-aspartylphosphate" evidence="6">
    <location>
        <position position="52"/>
    </location>
</feature>
<accession>A0A7C4YIF3</accession>
<dbReference type="SMART" id="SM00862">
    <property type="entry name" value="Trans_reg_C"/>
    <property type="match status" value="1"/>
</dbReference>
<evidence type="ECO:0000256" key="2">
    <source>
        <dbReference type="ARBA" id="ARBA00023012"/>
    </source>
</evidence>